<sequence>MRIRRALTGIALGGALALGASAAPVQAQPQAQAQAQAADPYVIYGTYSTYAQCEDVGSTGEFHGRWISWMCPRVSGGYQLWVQYR</sequence>
<feature type="signal peptide" evidence="1">
    <location>
        <begin position="1"/>
        <end position="22"/>
    </location>
</feature>
<reference evidence="2" key="1">
    <citation type="submission" date="2020-09" db="EMBL/GenBank/DDBJ databases">
        <title>Streptomyces grisecoloratus sp. nov., isolated from cotton soil.</title>
        <authorList>
            <person name="Xing L."/>
        </authorList>
    </citation>
    <scope>NUCLEOTIDE SEQUENCE</scope>
    <source>
        <strain evidence="2">TRM S81-3</strain>
    </source>
</reference>
<dbReference type="PROSITE" id="PS51318">
    <property type="entry name" value="TAT"/>
    <property type="match status" value="1"/>
</dbReference>
<evidence type="ECO:0000313" key="2">
    <source>
        <dbReference type="EMBL" id="MBD0420323.1"/>
    </source>
</evidence>
<dbReference type="EMBL" id="JACVQF010000187">
    <property type="protein sequence ID" value="MBD0420323.1"/>
    <property type="molecule type" value="Genomic_DNA"/>
</dbReference>
<gene>
    <name evidence="2" type="ORF">H0H10_14425</name>
</gene>
<proteinExistence type="predicted"/>
<comment type="caution">
    <text evidence="2">The sequence shown here is derived from an EMBL/GenBank/DDBJ whole genome shotgun (WGS) entry which is preliminary data.</text>
</comment>
<reference evidence="2" key="2">
    <citation type="submission" date="2020-09" db="EMBL/GenBank/DDBJ databases">
        <authorList>
            <person name="Luo X."/>
        </authorList>
    </citation>
    <scope>NUCLEOTIDE SEQUENCE</scope>
    <source>
        <strain evidence="2">TRM S81-3</strain>
    </source>
</reference>
<dbReference type="InterPro" id="IPR006311">
    <property type="entry name" value="TAT_signal"/>
</dbReference>
<evidence type="ECO:0000256" key="1">
    <source>
        <dbReference type="SAM" id="SignalP"/>
    </source>
</evidence>
<feature type="chain" id="PRO_5039284712" description="Secreted protein" evidence="1">
    <location>
        <begin position="23"/>
        <end position="85"/>
    </location>
</feature>
<organism evidence="2 3">
    <name type="scientific">Streptomyces griseicoloratus</name>
    <dbReference type="NCBI Taxonomy" id="2752516"/>
    <lineage>
        <taxon>Bacteria</taxon>
        <taxon>Bacillati</taxon>
        <taxon>Actinomycetota</taxon>
        <taxon>Actinomycetes</taxon>
        <taxon>Kitasatosporales</taxon>
        <taxon>Streptomycetaceae</taxon>
        <taxon>Streptomyces</taxon>
    </lineage>
</organism>
<keyword evidence="3" id="KW-1185">Reference proteome</keyword>
<evidence type="ECO:0000313" key="3">
    <source>
        <dbReference type="Proteomes" id="UP000621210"/>
    </source>
</evidence>
<dbReference type="AlphaFoldDB" id="A0A926QQG4"/>
<accession>A0A926QQG4</accession>
<evidence type="ECO:0008006" key="4">
    <source>
        <dbReference type="Google" id="ProtNLM"/>
    </source>
</evidence>
<protein>
    <recommendedName>
        <fullName evidence="4">Secreted protein</fullName>
    </recommendedName>
</protein>
<dbReference type="Proteomes" id="UP000621210">
    <property type="component" value="Unassembled WGS sequence"/>
</dbReference>
<keyword evidence="1" id="KW-0732">Signal</keyword>
<dbReference type="RefSeq" id="WP_188181314.1">
    <property type="nucleotide sequence ID" value="NZ_JACVQF010000187.1"/>
</dbReference>
<name>A0A926QQG4_9ACTN</name>